<dbReference type="Gene3D" id="3.80.10.10">
    <property type="entry name" value="Ribonuclease Inhibitor"/>
    <property type="match status" value="1"/>
</dbReference>
<dbReference type="AlphaFoldDB" id="A0A7J6W8D7"/>
<name>A0A7J6W8D7_THATH</name>
<dbReference type="SUPFAM" id="SSF52047">
    <property type="entry name" value="RNI-like"/>
    <property type="match status" value="1"/>
</dbReference>
<dbReference type="OrthoDB" id="550575at2759"/>
<dbReference type="Proteomes" id="UP000554482">
    <property type="component" value="Unassembled WGS sequence"/>
</dbReference>
<gene>
    <name evidence="1" type="ORF">FRX31_017325</name>
</gene>
<evidence type="ECO:0000313" key="2">
    <source>
        <dbReference type="Proteomes" id="UP000554482"/>
    </source>
</evidence>
<dbReference type="EMBL" id="JABWDY010020527">
    <property type="protein sequence ID" value="KAF5193088.1"/>
    <property type="molecule type" value="Genomic_DNA"/>
</dbReference>
<accession>A0A7J6W8D7</accession>
<proteinExistence type="predicted"/>
<protein>
    <submittedName>
        <fullName evidence="1">F-box/LRR-repeat protein</fullName>
    </submittedName>
</protein>
<organism evidence="1 2">
    <name type="scientific">Thalictrum thalictroides</name>
    <name type="common">Rue-anemone</name>
    <name type="synonym">Anemone thalictroides</name>
    <dbReference type="NCBI Taxonomy" id="46969"/>
    <lineage>
        <taxon>Eukaryota</taxon>
        <taxon>Viridiplantae</taxon>
        <taxon>Streptophyta</taxon>
        <taxon>Embryophyta</taxon>
        <taxon>Tracheophyta</taxon>
        <taxon>Spermatophyta</taxon>
        <taxon>Magnoliopsida</taxon>
        <taxon>Ranunculales</taxon>
        <taxon>Ranunculaceae</taxon>
        <taxon>Thalictroideae</taxon>
        <taxon>Thalictrum</taxon>
    </lineage>
</organism>
<reference evidence="1 2" key="1">
    <citation type="submission" date="2020-06" db="EMBL/GenBank/DDBJ databases">
        <title>Transcriptomic and genomic resources for Thalictrum thalictroides and T. hernandezii: Facilitating candidate gene discovery in an emerging model plant lineage.</title>
        <authorList>
            <person name="Arias T."/>
            <person name="Riano-Pachon D.M."/>
            <person name="Di Stilio V.S."/>
        </authorList>
    </citation>
    <scope>NUCLEOTIDE SEQUENCE [LARGE SCALE GENOMIC DNA]</scope>
    <source>
        <strain evidence="2">cv. WT478/WT964</strain>
        <tissue evidence="1">Leaves</tissue>
    </source>
</reference>
<comment type="caution">
    <text evidence="1">The sequence shown here is derived from an EMBL/GenBank/DDBJ whole genome shotgun (WGS) entry which is preliminary data.</text>
</comment>
<keyword evidence="2" id="KW-1185">Reference proteome</keyword>
<evidence type="ECO:0000313" key="1">
    <source>
        <dbReference type="EMBL" id="KAF5193088.1"/>
    </source>
</evidence>
<sequence>MSSVEWLEYLGKLEMLEDLSIKHCRAIGEGDVVKLGPSLKKLKRLQFEVDANYRYMKVHDQITTDQWKKCVPCDRLEELSLLICLISPDGVLSCVFGRCKALKRLHLDICFGVRDCDIVRLAQRSSNLKSISLGSLQITLFFSPI</sequence>
<dbReference type="InterPro" id="IPR032675">
    <property type="entry name" value="LRR_dom_sf"/>
</dbReference>